<proteinExistence type="inferred from homology"/>
<feature type="domain" description="Peptidase S26" evidence="11">
    <location>
        <begin position="179"/>
        <end position="262"/>
    </location>
</feature>
<evidence type="ECO:0000256" key="9">
    <source>
        <dbReference type="RuleBase" id="RU362042"/>
    </source>
</evidence>
<dbReference type="Gene3D" id="2.10.109.10">
    <property type="entry name" value="Umud Fragment, subunit A"/>
    <property type="match status" value="1"/>
</dbReference>
<comment type="caution">
    <text evidence="12">The sequence shown here is derived from an EMBL/GenBank/DDBJ whole genome shotgun (WGS) entry which is preliminary data.</text>
</comment>
<dbReference type="PRINTS" id="PR00727">
    <property type="entry name" value="LEADERPTASE"/>
</dbReference>
<dbReference type="SUPFAM" id="SSF51306">
    <property type="entry name" value="LexA/Signal peptidase"/>
    <property type="match status" value="1"/>
</dbReference>
<dbReference type="GO" id="GO:0006465">
    <property type="term" value="P:signal peptide processing"/>
    <property type="evidence" value="ECO:0007669"/>
    <property type="project" value="InterPro"/>
</dbReference>
<dbReference type="InterPro" id="IPR000223">
    <property type="entry name" value="Pept_S26A_signal_pept_1"/>
</dbReference>
<evidence type="ECO:0000256" key="3">
    <source>
        <dbReference type="ARBA" id="ARBA00013208"/>
    </source>
</evidence>
<evidence type="ECO:0000256" key="4">
    <source>
        <dbReference type="ARBA" id="ARBA00019232"/>
    </source>
</evidence>
<keyword evidence="8" id="KW-1133">Transmembrane helix</keyword>
<evidence type="ECO:0000256" key="5">
    <source>
        <dbReference type="ARBA" id="ARBA00022670"/>
    </source>
</evidence>
<evidence type="ECO:0000256" key="7">
    <source>
        <dbReference type="PIRSR" id="PIRSR600223-1"/>
    </source>
</evidence>
<gene>
    <name evidence="12" type="primary">lepB</name>
    <name evidence="12" type="ORF">EHS11_18290</name>
</gene>
<keyword evidence="5 8" id="KW-0645">Protease</keyword>
<dbReference type="InterPro" id="IPR019533">
    <property type="entry name" value="Peptidase_S26"/>
</dbReference>
<dbReference type="GO" id="GO:0004252">
    <property type="term" value="F:serine-type endopeptidase activity"/>
    <property type="evidence" value="ECO:0007669"/>
    <property type="project" value="InterPro"/>
</dbReference>
<feature type="transmembrane region" description="Helical" evidence="8">
    <location>
        <begin position="23"/>
        <end position="41"/>
    </location>
</feature>
<reference evidence="12" key="1">
    <citation type="journal article" date="2019" name="PLoS Negl. Trop. Dis.">
        <title>Revisiting the worldwide diversity of Leptospira species in the environment.</title>
        <authorList>
            <person name="Vincent A.T."/>
            <person name="Schiettekatte O."/>
            <person name="Bourhy P."/>
            <person name="Veyrier F.J."/>
            <person name="Picardeau M."/>
        </authorList>
    </citation>
    <scope>NUCLEOTIDE SEQUENCE [LARGE SCALE GENOMIC DNA]</scope>
    <source>
        <strain evidence="12">201400974</strain>
    </source>
</reference>
<keyword evidence="8" id="KW-0812">Transmembrane</keyword>
<evidence type="ECO:0000256" key="8">
    <source>
        <dbReference type="RuleBase" id="RU003993"/>
    </source>
</evidence>
<keyword evidence="13" id="KW-1185">Reference proteome</keyword>
<dbReference type="CDD" id="cd06530">
    <property type="entry name" value="S26_SPase_I"/>
    <property type="match status" value="1"/>
</dbReference>
<dbReference type="InterPro" id="IPR019756">
    <property type="entry name" value="Pept_S26A_signal_pept_1_Ser-AS"/>
</dbReference>
<dbReference type="InterPro" id="IPR019757">
    <property type="entry name" value="Pept_S26A_signal_pept_1_Lys-AS"/>
</dbReference>
<dbReference type="OrthoDB" id="9802919at2"/>
<dbReference type="PROSITE" id="PS00501">
    <property type="entry name" value="SPASE_I_1"/>
    <property type="match status" value="1"/>
</dbReference>
<dbReference type="InterPro" id="IPR019758">
    <property type="entry name" value="Pept_S26A_signal_pept_1_CS"/>
</dbReference>
<keyword evidence="8" id="KW-0472">Membrane</keyword>
<dbReference type="InterPro" id="IPR036286">
    <property type="entry name" value="LexA/Signal_pep-like_sf"/>
</dbReference>
<dbReference type="EMBL" id="RQHV01000062">
    <property type="protein sequence ID" value="TGN07071.1"/>
    <property type="molecule type" value="Genomic_DNA"/>
</dbReference>
<dbReference type="EC" id="3.4.21.89" evidence="3 8"/>
<sequence>MGIFSSKTKPNPPKTKKEEPQEGIFASSFSFAFIVVLVFAFKSSILDANNIPSGSMIPTLKIGDFLFVNKMRYSIRMPFTEKELFRIDDPKRGDIVTFIPPATALAQEESRTGIFAKRFVKRVVGLPGDTIRITRKFVDTKDRGRVHFAYFEYKPKDGTEFLSYSPKEVPIGDELSDLDNIDASQRALFVEQKPGFEHYILEGFEDDRRAHIFECCDFVKGHLIQEGQYMVMGDNRDDSHDSRAWGFVGREDILGKALVIYFSIDWKDFTCEYKSGKELAEKGAEFAERYHGEELEKKCHPSEVFSSSSYRYREEETRFGWIERTLKYRLWRLDVRWDRVGRILN</sequence>
<name>A0A4R9LP90_9LEPT</name>
<dbReference type="RefSeq" id="WP_135765794.1">
    <property type="nucleotide sequence ID" value="NZ_RQHV01000062.1"/>
</dbReference>
<evidence type="ECO:0000256" key="6">
    <source>
        <dbReference type="ARBA" id="ARBA00022801"/>
    </source>
</evidence>
<feature type="active site" evidence="7">
    <location>
        <position position="55"/>
    </location>
</feature>
<comment type="similarity">
    <text evidence="2 9">Belongs to the peptidase S26 family.</text>
</comment>
<dbReference type="PROSITE" id="PS00761">
    <property type="entry name" value="SPASE_I_3"/>
    <property type="match status" value="1"/>
</dbReference>
<dbReference type="PANTHER" id="PTHR43390:SF1">
    <property type="entry name" value="CHLOROPLAST PROCESSING PEPTIDASE"/>
    <property type="match status" value="1"/>
</dbReference>
<protein>
    <recommendedName>
        <fullName evidence="4 8">Signal peptidase I</fullName>
        <ecNumber evidence="3 8">3.4.21.89</ecNumber>
    </recommendedName>
</protein>
<comment type="catalytic activity">
    <reaction evidence="1 8">
        <text>Cleavage of hydrophobic, N-terminal signal or leader sequences from secreted and periplasmic proteins.</text>
        <dbReference type="EC" id="3.4.21.89"/>
    </reaction>
</comment>
<dbReference type="PANTHER" id="PTHR43390">
    <property type="entry name" value="SIGNAL PEPTIDASE I"/>
    <property type="match status" value="1"/>
</dbReference>
<keyword evidence="6 8" id="KW-0378">Hydrolase</keyword>
<dbReference type="PROSITE" id="PS00760">
    <property type="entry name" value="SPASE_I_2"/>
    <property type="match status" value="1"/>
</dbReference>
<evidence type="ECO:0000313" key="12">
    <source>
        <dbReference type="EMBL" id="TGN07071.1"/>
    </source>
</evidence>
<evidence type="ECO:0000259" key="11">
    <source>
        <dbReference type="Pfam" id="PF10502"/>
    </source>
</evidence>
<feature type="domain" description="Peptidase S26" evidence="11">
    <location>
        <begin position="30"/>
        <end position="139"/>
    </location>
</feature>
<feature type="active site" evidence="7">
    <location>
        <position position="121"/>
    </location>
</feature>
<evidence type="ECO:0000256" key="2">
    <source>
        <dbReference type="ARBA" id="ARBA00009370"/>
    </source>
</evidence>
<comment type="subcellular location">
    <subcellularLocation>
        <location evidence="9">Membrane</location>
        <topology evidence="9">Single-pass type II membrane protein</topology>
    </subcellularLocation>
</comment>
<evidence type="ECO:0000256" key="1">
    <source>
        <dbReference type="ARBA" id="ARBA00000677"/>
    </source>
</evidence>
<dbReference type="AlphaFoldDB" id="A0A4R9LP90"/>
<dbReference type="Pfam" id="PF10502">
    <property type="entry name" value="Peptidase_S26"/>
    <property type="match status" value="2"/>
</dbReference>
<evidence type="ECO:0000313" key="13">
    <source>
        <dbReference type="Proteomes" id="UP000298264"/>
    </source>
</evidence>
<dbReference type="GO" id="GO:0009003">
    <property type="term" value="F:signal peptidase activity"/>
    <property type="evidence" value="ECO:0007669"/>
    <property type="project" value="UniProtKB-EC"/>
</dbReference>
<organism evidence="12 13">
    <name type="scientific">Leptospira ilyithenensis</name>
    <dbReference type="NCBI Taxonomy" id="2484901"/>
    <lineage>
        <taxon>Bacteria</taxon>
        <taxon>Pseudomonadati</taxon>
        <taxon>Spirochaetota</taxon>
        <taxon>Spirochaetia</taxon>
        <taxon>Leptospirales</taxon>
        <taxon>Leptospiraceae</taxon>
        <taxon>Leptospira</taxon>
    </lineage>
</organism>
<dbReference type="NCBIfam" id="TIGR02227">
    <property type="entry name" value="sigpep_I_bact"/>
    <property type="match status" value="1"/>
</dbReference>
<evidence type="ECO:0000256" key="10">
    <source>
        <dbReference type="SAM" id="MobiDB-lite"/>
    </source>
</evidence>
<dbReference type="Proteomes" id="UP000298264">
    <property type="component" value="Unassembled WGS sequence"/>
</dbReference>
<accession>A0A4R9LP90</accession>
<dbReference type="GO" id="GO:0016020">
    <property type="term" value="C:membrane"/>
    <property type="evidence" value="ECO:0007669"/>
    <property type="project" value="UniProtKB-SubCell"/>
</dbReference>
<feature type="region of interest" description="Disordered" evidence="10">
    <location>
        <begin position="1"/>
        <end position="21"/>
    </location>
</feature>